<dbReference type="InterPro" id="IPR006595">
    <property type="entry name" value="CTLH_C"/>
</dbReference>
<dbReference type="Gene3D" id="2.130.10.10">
    <property type="entry name" value="YVTN repeat-like/Quinoprotein amine dehydrogenase"/>
    <property type="match status" value="1"/>
</dbReference>
<dbReference type="InterPro" id="IPR015943">
    <property type="entry name" value="WD40/YVTN_repeat-like_dom_sf"/>
</dbReference>
<sequence>MRIFSGAEICKFNACLFGMGDSTMILDETNRKNLIFLILQFLHEEGYEKSLHLLEQDSGAFFDYSYFSGFITNGKWKDAEDYLSAFTSPHTNTFSRKMFFDLYKCKFSEAPDRSGGSESANIFSNDLRRIPVFKDDGFEDLVEARIIIILSSAVTILFLNADLIEIPEKTGSVDKALVRASLCVDLRKLAESNPSLCGKLVFPNLNKSALLSLISLICPNSNVRMGGSKEDLIRLILQFLHEAKYKNTLHRFEQETKVFFNVNYLAEVMKLGEMGKAEEYLAAFTDKHANIYSKAMFLELQKLKWEATTPSGSLDNTTSQKTKLLASVGMLAKKNPALRDKLSFPKMAKSRLLTLMKQTMDWWRPHSCSNSKSLEDIPVVPYLCGEPSSLENKLNRTKVGNCKLKEINHPSECSSLVLPNYWSGERIACLTYSPCGDYILALADDATHKLWTWSTGQNEFCKHTPRVLKEDVFPKPRLHQPMSGKTMKNEIATSVEDSTSCFAIKGSYLFSTSGGKIAVFDLKSFERVASFGSPIKPTATYFIFIPVDLLAVGLDDGSILIHCLSSRKIKEKLDGHDQRITCLAFSRCFNVLVSSGADGKLCVWSTKRWLKLTSIDSIQNFCTRRNNVPSLVTQIQFDPYQIELLVVQDKWISRHAAPTLDCLSQWVPDESEAAITSATYSSDGEIICVGFRSESIKILDSMTFLIKCRINLTAFTQPIPSNIRVKVYPAVVAAHPSHPSQISVGLSNGKVIVLQPLGRGGWGEADALEDDGDNSDGLEHCY</sequence>
<organism evidence="5 6">
    <name type="scientific">Brassica napus</name>
    <name type="common">Rape</name>
    <dbReference type="NCBI Taxonomy" id="3708"/>
    <lineage>
        <taxon>Eukaryota</taxon>
        <taxon>Viridiplantae</taxon>
        <taxon>Streptophyta</taxon>
        <taxon>Embryophyta</taxon>
        <taxon>Tracheophyta</taxon>
        <taxon>Spermatophyta</taxon>
        <taxon>Magnoliopsida</taxon>
        <taxon>eudicotyledons</taxon>
        <taxon>Gunneridae</taxon>
        <taxon>Pentapetalae</taxon>
        <taxon>rosids</taxon>
        <taxon>malvids</taxon>
        <taxon>Brassicales</taxon>
        <taxon>Brassicaceae</taxon>
        <taxon>Brassiceae</taxon>
        <taxon>Brassica</taxon>
    </lineage>
</organism>
<dbReference type="Pfam" id="PF00400">
    <property type="entry name" value="WD40"/>
    <property type="match status" value="1"/>
</dbReference>
<dbReference type="InterPro" id="IPR006594">
    <property type="entry name" value="LisH"/>
</dbReference>
<evidence type="ECO:0000256" key="1">
    <source>
        <dbReference type="ARBA" id="ARBA00022574"/>
    </source>
</evidence>
<evidence type="ECO:0000313" key="5">
    <source>
        <dbReference type="EMBL" id="KAH0933287.1"/>
    </source>
</evidence>
<dbReference type="PROSITE" id="PS50896">
    <property type="entry name" value="LISH"/>
    <property type="match status" value="2"/>
</dbReference>
<evidence type="ECO:0000256" key="2">
    <source>
        <dbReference type="ARBA" id="ARBA00022737"/>
    </source>
</evidence>
<dbReference type="PROSITE" id="PS50294">
    <property type="entry name" value="WD_REPEATS_REGION"/>
    <property type="match status" value="1"/>
</dbReference>
<keyword evidence="1 3" id="KW-0853">WD repeat</keyword>
<evidence type="ECO:0000259" key="4">
    <source>
        <dbReference type="PROSITE" id="PS50897"/>
    </source>
</evidence>
<gene>
    <name evidence="5" type="ORF">HID58_010404</name>
</gene>
<dbReference type="SMART" id="SM00667">
    <property type="entry name" value="LisH"/>
    <property type="match status" value="2"/>
</dbReference>
<dbReference type="SUPFAM" id="SSF50978">
    <property type="entry name" value="WD40 repeat-like"/>
    <property type="match status" value="1"/>
</dbReference>
<protein>
    <recommendedName>
        <fullName evidence="4">CTLH domain-containing protein</fullName>
    </recommendedName>
</protein>
<reference evidence="5 6" key="1">
    <citation type="submission" date="2021-05" db="EMBL/GenBank/DDBJ databases">
        <title>Genome Assembly of Synthetic Allotetraploid Brassica napus Reveals Homoeologous Exchanges between Subgenomes.</title>
        <authorList>
            <person name="Davis J.T."/>
        </authorList>
    </citation>
    <scope>NUCLEOTIDE SEQUENCE [LARGE SCALE GENOMIC DNA]</scope>
    <source>
        <strain evidence="6">cv. Da-Ae</strain>
        <tissue evidence="5">Seedling</tissue>
    </source>
</reference>
<dbReference type="PANTHER" id="PTHR44083:SF17">
    <property type="entry name" value="TRANSDUCIN FAMILY PROTEIN _ WD-40 REPEAT FAMILY PROTEIN"/>
    <property type="match status" value="1"/>
</dbReference>
<dbReference type="InterPro" id="IPR054080">
    <property type="entry name" value="TPR1-like_2nd"/>
</dbReference>
<accession>A0ABQ8DV73</accession>
<dbReference type="EMBL" id="JAGKQM010000003">
    <property type="protein sequence ID" value="KAH0933287.1"/>
    <property type="molecule type" value="Genomic_DNA"/>
</dbReference>
<dbReference type="PROSITE" id="PS50082">
    <property type="entry name" value="WD_REPEATS_2"/>
    <property type="match status" value="1"/>
</dbReference>
<name>A0ABQ8DV73_BRANA</name>
<dbReference type="Proteomes" id="UP000824890">
    <property type="component" value="Unassembled WGS sequence"/>
</dbReference>
<dbReference type="InterPro" id="IPR001680">
    <property type="entry name" value="WD40_rpt"/>
</dbReference>
<dbReference type="PROSITE" id="PS50897">
    <property type="entry name" value="CTLH"/>
    <property type="match status" value="1"/>
</dbReference>
<dbReference type="InterPro" id="IPR036322">
    <property type="entry name" value="WD40_repeat_dom_sf"/>
</dbReference>
<comment type="caution">
    <text evidence="5">The sequence shown here is derived from an EMBL/GenBank/DDBJ whole genome shotgun (WGS) entry which is preliminary data.</text>
</comment>
<proteinExistence type="predicted"/>
<dbReference type="Pfam" id="PF21889">
    <property type="entry name" value="TPR1-like_2nd"/>
    <property type="match status" value="1"/>
</dbReference>
<evidence type="ECO:0000313" key="6">
    <source>
        <dbReference type="Proteomes" id="UP000824890"/>
    </source>
</evidence>
<evidence type="ECO:0000256" key="3">
    <source>
        <dbReference type="PROSITE-ProRule" id="PRU00221"/>
    </source>
</evidence>
<dbReference type="PANTHER" id="PTHR44083">
    <property type="entry name" value="TOPLESS-RELATED PROTEIN 1-RELATED"/>
    <property type="match status" value="1"/>
</dbReference>
<feature type="domain" description="CTLH" evidence="4">
    <location>
        <begin position="258"/>
        <end position="304"/>
    </location>
</feature>
<keyword evidence="2" id="KW-0677">Repeat</keyword>
<dbReference type="SMART" id="SM00320">
    <property type="entry name" value="WD40"/>
    <property type="match status" value="3"/>
</dbReference>
<keyword evidence="6" id="KW-1185">Reference proteome</keyword>
<dbReference type="InterPro" id="IPR027728">
    <property type="entry name" value="Topless_fam"/>
</dbReference>
<feature type="repeat" description="WD" evidence="3">
    <location>
        <begin position="573"/>
        <end position="605"/>
    </location>
</feature>